<dbReference type="EMBL" id="CAJVRL010000001">
    <property type="protein sequence ID" value="CAG8949002.1"/>
    <property type="molecule type" value="Genomic_DNA"/>
</dbReference>
<sequence>MPSRTDRRDAVSLAAAVSNFQIDFIEGVGGGSVPDNALPPEGSKESVNLSKGVRGSWRSHMNALQDIVHENISTAMIFENDVDWDIRDFHVPKTIYPPYVDEINLLPINPNDETVPLPKYLRAHPFGPLDALATSFHHIPVSITAHQGEQTQFGISKWSRIWDVEIGDCCAGQDSNCLSGEMRCFTSQPPTFAYHHPDGGESKIGGLGGGYANGVETKYLRKSVRMNLGMLMRGGGFDEMDDQWPDEGD</sequence>
<proteinExistence type="predicted"/>
<accession>A0A9N9KP16</accession>
<comment type="caution">
    <text evidence="1">The sequence shown here is derived from an EMBL/GenBank/DDBJ whole genome shotgun (WGS) entry which is preliminary data.</text>
</comment>
<dbReference type="OrthoDB" id="47375at2759"/>
<dbReference type="InterPro" id="IPR002654">
    <property type="entry name" value="Glyco_trans_25"/>
</dbReference>
<dbReference type="CDD" id="cd06532">
    <property type="entry name" value="Glyco_transf_25"/>
    <property type="match status" value="1"/>
</dbReference>
<gene>
    <name evidence="1" type="ORF">HYFRA_00002130</name>
</gene>
<protein>
    <recommendedName>
        <fullName evidence="3">Glycosyltransferase family 25 protein</fullName>
    </recommendedName>
</protein>
<name>A0A9N9KP16_9HELO</name>
<reference evidence="1" key="1">
    <citation type="submission" date="2021-07" db="EMBL/GenBank/DDBJ databases">
        <authorList>
            <person name="Durling M."/>
        </authorList>
    </citation>
    <scope>NUCLEOTIDE SEQUENCE</scope>
</reference>
<keyword evidence="2" id="KW-1185">Reference proteome</keyword>
<evidence type="ECO:0000313" key="2">
    <source>
        <dbReference type="Proteomes" id="UP000696280"/>
    </source>
</evidence>
<evidence type="ECO:0008006" key="3">
    <source>
        <dbReference type="Google" id="ProtNLM"/>
    </source>
</evidence>
<evidence type="ECO:0000313" key="1">
    <source>
        <dbReference type="EMBL" id="CAG8949002.1"/>
    </source>
</evidence>
<dbReference type="AlphaFoldDB" id="A0A9N9KP16"/>
<organism evidence="1 2">
    <name type="scientific">Hymenoscyphus fraxineus</name>
    <dbReference type="NCBI Taxonomy" id="746836"/>
    <lineage>
        <taxon>Eukaryota</taxon>
        <taxon>Fungi</taxon>
        <taxon>Dikarya</taxon>
        <taxon>Ascomycota</taxon>
        <taxon>Pezizomycotina</taxon>
        <taxon>Leotiomycetes</taxon>
        <taxon>Helotiales</taxon>
        <taxon>Helotiaceae</taxon>
        <taxon>Hymenoscyphus</taxon>
    </lineage>
</organism>
<dbReference type="Proteomes" id="UP000696280">
    <property type="component" value="Unassembled WGS sequence"/>
</dbReference>